<gene>
    <name evidence="2" type="primary">20353349</name>
    <name evidence="1" type="ORF">GGTG_12891</name>
</gene>
<dbReference type="GeneID" id="20353349"/>
<reference evidence="1" key="3">
    <citation type="submission" date="2010-09" db="EMBL/GenBank/DDBJ databases">
        <title>Annotation of Gaeumannomyces graminis var. tritici R3-111a-1.</title>
        <authorList>
            <consortium name="The Broad Institute Genome Sequencing Platform"/>
            <person name="Ma L.-J."/>
            <person name="Dead R."/>
            <person name="Young S.K."/>
            <person name="Zeng Q."/>
            <person name="Gargeya S."/>
            <person name="Fitzgerald M."/>
            <person name="Haas B."/>
            <person name="Abouelleil A."/>
            <person name="Alvarado L."/>
            <person name="Arachchi H.M."/>
            <person name="Berlin A."/>
            <person name="Brown A."/>
            <person name="Chapman S.B."/>
            <person name="Chen Z."/>
            <person name="Dunbar C."/>
            <person name="Freedman E."/>
            <person name="Gearin G."/>
            <person name="Gellesch M."/>
            <person name="Goldberg J."/>
            <person name="Griggs A."/>
            <person name="Gujja S."/>
            <person name="Heiman D."/>
            <person name="Howarth C."/>
            <person name="Larson L."/>
            <person name="Lui A."/>
            <person name="MacDonald P.J.P."/>
            <person name="Mehta T."/>
            <person name="Montmayeur A."/>
            <person name="Murphy C."/>
            <person name="Neiman D."/>
            <person name="Pearson M."/>
            <person name="Priest M."/>
            <person name="Roberts A."/>
            <person name="Saif S."/>
            <person name="Shea T."/>
            <person name="Shenoy N."/>
            <person name="Sisk P."/>
            <person name="Stolte C."/>
            <person name="Sykes S."/>
            <person name="Yandava C."/>
            <person name="Wortman J."/>
            <person name="Nusbaum C."/>
            <person name="Birren B."/>
        </authorList>
    </citation>
    <scope>NUCLEOTIDE SEQUENCE</scope>
    <source>
        <strain evidence="1">R3-111a-1</strain>
    </source>
</reference>
<accession>J3PHB2</accession>
<keyword evidence="3" id="KW-1185">Reference proteome</keyword>
<reference evidence="2" key="5">
    <citation type="submission" date="2018-04" db="UniProtKB">
        <authorList>
            <consortium name="EnsemblFungi"/>
        </authorList>
    </citation>
    <scope>IDENTIFICATION</scope>
    <source>
        <strain evidence="2">R3-111a-1</strain>
    </source>
</reference>
<organism evidence="1">
    <name type="scientific">Gaeumannomyces tritici (strain R3-111a-1)</name>
    <name type="common">Wheat and barley take-all root rot fungus</name>
    <name type="synonym">Gaeumannomyces graminis var. tritici</name>
    <dbReference type="NCBI Taxonomy" id="644352"/>
    <lineage>
        <taxon>Eukaryota</taxon>
        <taxon>Fungi</taxon>
        <taxon>Dikarya</taxon>
        <taxon>Ascomycota</taxon>
        <taxon>Pezizomycotina</taxon>
        <taxon>Sordariomycetes</taxon>
        <taxon>Sordariomycetidae</taxon>
        <taxon>Magnaporthales</taxon>
        <taxon>Magnaporthaceae</taxon>
        <taxon>Gaeumannomyces</taxon>
    </lineage>
</organism>
<name>J3PHB2_GAET3</name>
<reference evidence="3" key="1">
    <citation type="submission" date="2010-07" db="EMBL/GenBank/DDBJ databases">
        <title>The genome sequence of Gaeumannomyces graminis var. tritici strain R3-111a-1.</title>
        <authorList>
            <consortium name="The Broad Institute Genome Sequencing Platform"/>
            <person name="Ma L.-J."/>
            <person name="Dead R."/>
            <person name="Young S."/>
            <person name="Zeng Q."/>
            <person name="Koehrsen M."/>
            <person name="Alvarado L."/>
            <person name="Berlin A."/>
            <person name="Chapman S.B."/>
            <person name="Chen Z."/>
            <person name="Freedman E."/>
            <person name="Gellesch M."/>
            <person name="Goldberg J."/>
            <person name="Griggs A."/>
            <person name="Gujja S."/>
            <person name="Heilman E.R."/>
            <person name="Heiman D."/>
            <person name="Hepburn T."/>
            <person name="Howarth C."/>
            <person name="Jen D."/>
            <person name="Larson L."/>
            <person name="Mehta T."/>
            <person name="Neiman D."/>
            <person name="Pearson M."/>
            <person name="Roberts A."/>
            <person name="Saif S."/>
            <person name="Shea T."/>
            <person name="Shenoy N."/>
            <person name="Sisk P."/>
            <person name="Stolte C."/>
            <person name="Sykes S."/>
            <person name="Walk T."/>
            <person name="White J."/>
            <person name="Yandava C."/>
            <person name="Haas B."/>
            <person name="Nusbaum C."/>
            <person name="Birren B."/>
        </authorList>
    </citation>
    <scope>NUCLEOTIDE SEQUENCE [LARGE SCALE GENOMIC DNA]</scope>
    <source>
        <strain evidence="3">R3-111a-1</strain>
    </source>
</reference>
<proteinExistence type="predicted"/>
<dbReference type="VEuPathDB" id="FungiDB:GGTG_12891"/>
<evidence type="ECO:0000313" key="1">
    <source>
        <dbReference type="EMBL" id="EJT69272.1"/>
    </source>
</evidence>
<evidence type="ECO:0000313" key="2">
    <source>
        <dbReference type="EnsemblFungi" id="EJT69272"/>
    </source>
</evidence>
<protein>
    <submittedName>
        <fullName evidence="1 2">Uncharacterized protein</fullName>
    </submittedName>
</protein>
<reference evidence="1" key="2">
    <citation type="submission" date="2010-07" db="EMBL/GenBank/DDBJ databases">
        <authorList>
            <consortium name="The Broad Institute Genome Sequencing Platform"/>
            <consortium name="Broad Institute Genome Sequencing Center for Infectious Disease"/>
            <person name="Ma L.-J."/>
            <person name="Dead R."/>
            <person name="Young S."/>
            <person name="Zeng Q."/>
            <person name="Koehrsen M."/>
            <person name="Alvarado L."/>
            <person name="Berlin A."/>
            <person name="Chapman S.B."/>
            <person name="Chen Z."/>
            <person name="Freedman E."/>
            <person name="Gellesch M."/>
            <person name="Goldberg J."/>
            <person name="Griggs A."/>
            <person name="Gujja S."/>
            <person name="Heilman E.R."/>
            <person name="Heiman D."/>
            <person name="Hepburn T."/>
            <person name="Howarth C."/>
            <person name="Jen D."/>
            <person name="Larson L."/>
            <person name="Mehta T."/>
            <person name="Neiman D."/>
            <person name="Pearson M."/>
            <person name="Roberts A."/>
            <person name="Saif S."/>
            <person name="Shea T."/>
            <person name="Shenoy N."/>
            <person name="Sisk P."/>
            <person name="Stolte C."/>
            <person name="Sykes S."/>
            <person name="Walk T."/>
            <person name="White J."/>
            <person name="Yandava C."/>
            <person name="Haas B."/>
            <person name="Nusbaum C."/>
            <person name="Birren B."/>
        </authorList>
    </citation>
    <scope>NUCLEOTIDE SEQUENCE</scope>
    <source>
        <strain evidence="1">R3-111a-1</strain>
    </source>
</reference>
<dbReference type="EnsemblFungi" id="EJT69272">
    <property type="protein sequence ID" value="EJT69272"/>
    <property type="gene ID" value="GGTG_12891"/>
</dbReference>
<sequence length="157" mass="17771">MLHHRNFAAKPEVPVLEGWGRMHGPVRPEPITRRSRRLCTPVWRPPIECPRSASTQLISSAALRSIAEIKYRDAEKAVATSTRASPLLARLHTHPSVHPCQRTARRRQRTFPARTLSSLAWAGHPTLDHAGTWELLARLPEQYYGPQGGKPSRRSRQ</sequence>
<dbReference type="HOGENOM" id="CLU_1677984_0_0_1"/>
<dbReference type="Proteomes" id="UP000006039">
    <property type="component" value="Unassembled WGS sequence"/>
</dbReference>
<dbReference type="EMBL" id="GL385404">
    <property type="protein sequence ID" value="EJT69272.1"/>
    <property type="molecule type" value="Genomic_DNA"/>
</dbReference>
<evidence type="ECO:0000313" key="3">
    <source>
        <dbReference type="Proteomes" id="UP000006039"/>
    </source>
</evidence>
<dbReference type="RefSeq" id="XP_009229057.1">
    <property type="nucleotide sequence ID" value="XM_009230793.1"/>
</dbReference>
<reference evidence="2" key="4">
    <citation type="journal article" date="2015" name="G3 (Bethesda)">
        <title>Genome sequences of three phytopathogenic species of the Magnaporthaceae family of fungi.</title>
        <authorList>
            <person name="Okagaki L.H."/>
            <person name="Nunes C.C."/>
            <person name="Sailsbery J."/>
            <person name="Clay B."/>
            <person name="Brown D."/>
            <person name="John T."/>
            <person name="Oh Y."/>
            <person name="Young N."/>
            <person name="Fitzgerald M."/>
            <person name="Haas B.J."/>
            <person name="Zeng Q."/>
            <person name="Young S."/>
            <person name="Adiconis X."/>
            <person name="Fan L."/>
            <person name="Levin J.Z."/>
            <person name="Mitchell T.K."/>
            <person name="Okubara P.A."/>
            <person name="Farman M.L."/>
            <person name="Kohn L.M."/>
            <person name="Birren B."/>
            <person name="Ma L.-J."/>
            <person name="Dean R.A."/>
        </authorList>
    </citation>
    <scope>NUCLEOTIDE SEQUENCE</scope>
    <source>
        <strain evidence="2">R3-111a-1</strain>
    </source>
</reference>
<dbReference type="AlphaFoldDB" id="J3PHB2"/>